<dbReference type="InterPro" id="IPR013123">
    <property type="entry name" value="SpoU_subst-bd"/>
</dbReference>
<keyword evidence="6" id="KW-1185">Reference proteome</keyword>
<dbReference type="PANTHER" id="PTHR46429">
    <property type="entry name" value="23S RRNA (GUANOSINE-2'-O-)-METHYLTRANSFERASE RLMB"/>
    <property type="match status" value="1"/>
</dbReference>
<dbReference type="InterPro" id="IPR029028">
    <property type="entry name" value="Alpha/beta_knot_MTases"/>
</dbReference>
<dbReference type="SMART" id="SM00967">
    <property type="entry name" value="SpoU_sub_bind"/>
    <property type="match status" value="1"/>
</dbReference>
<protein>
    <submittedName>
        <fullName evidence="5">RNA methyltransferase</fullName>
    </submittedName>
</protein>
<dbReference type="SUPFAM" id="SSF75217">
    <property type="entry name" value="alpha/beta knot"/>
    <property type="match status" value="1"/>
</dbReference>
<dbReference type="GO" id="GO:0032259">
    <property type="term" value="P:methylation"/>
    <property type="evidence" value="ECO:0007669"/>
    <property type="project" value="UniProtKB-KW"/>
</dbReference>
<evidence type="ECO:0000256" key="2">
    <source>
        <dbReference type="ARBA" id="ARBA00022603"/>
    </source>
</evidence>
<proteinExistence type="inferred from homology"/>
<sequence length="242" mass="26939">MTYLLEGNISVKAALLSPYREVIEVIVDQNKRDRDLAFIIRTAKKQNIAVTPMTREEIDQLADGTTHGGCIAKCQARTFQSLEQVDQKETLFLALVEGVEDPYNFGYVLRSLYAAGCDGVLIPKRNWTSAATIIARASAGASEYLPLIVMEDPLHTLTELKQRAIALVCAERKDACSLYTYTFPKRVCIAIGGEMRGLSKNVKDAADQNVYIPYRQSFRNALNAAGAAAIFAFEWLRQHQDQ</sequence>
<dbReference type="EMBL" id="JANGCH010000013">
    <property type="protein sequence ID" value="MCQ5122346.1"/>
    <property type="molecule type" value="Genomic_DNA"/>
</dbReference>
<dbReference type="Pfam" id="PF00588">
    <property type="entry name" value="SpoU_methylase"/>
    <property type="match status" value="1"/>
</dbReference>
<gene>
    <name evidence="5" type="ORF">NE663_08760</name>
</gene>
<dbReference type="CDD" id="cd18103">
    <property type="entry name" value="SpoU-like_RlmB"/>
    <property type="match status" value="1"/>
</dbReference>
<evidence type="ECO:0000259" key="4">
    <source>
        <dbReference type="SMART" id="SM00967"/>
    </source>
</evidence>
<comment type="similarity">
    <text evidence="1">Belongs to the class IV-like SAM-binding methyltransferase superfamily. RNA methyltransferase TrmH family.</text>
</comment>
<dbReference type="GO" id="GO:0008168">
    <property type="term" value="F:methyltransferase activity"/>
    <property type="evidence" value="ECO:0007669"/>
    <property type="project" value="UniProtKB-KW"/>
</dbReference>
<keyword evidence="2 5" id="KW-0489">Methyltransferase</keyword>
<dbReference type="Proteomes" id="UP001524435">
    <property type="component" value="Unassembled WGS sequence"/>
</dbReference>
<dbReference type="InterPro" id="IPR029026">
    <property type="entry name" value="tRNA_m1G_MTases_N"/>
</dbReference>
<organism evidence="5 6">
    <name type="scientific">Massilicoli timonensis</name>
    <dbReference type="NCBI Taxonomy" id="2015901"/>
    <lineage>
        <taxon>Bacteria</taxon>
        <taxon>Bacillati</taxon>
        <taxon>Bacillota</taxon>
        <taxon>Erysipelotrichia</taxon>
        <taxon>Erysipelotrichales</taxon>
        <taxon>Erysipelotrichaceae</taxon>
        <taxon>Massilicoli</taxon>
    </lineage>
</organism>
<dbReference type="Pfam" id="PF08032">
    <property type="entry name" value="SpoU_sub_bind"/>
    <property type="match status" value="1"/>
</dbReference>
<dbReference type="InterPro" id="IPR001537">
    <property type="entry name" value="SpoU_MeTrfase"/>
</dbReference>
<evidence type="ECO:0000256" key="3">
    <source>
        <dbReference type="ARBA" id="ARBA00022679"/>
    </source>
</evidence>
<dbReference type="Gene3D" id="3.40.1280.10">
    <property type="match status" value="1"/>
</dbReference>
<feature type="domain" description="RNA 2-O ribose methyltransferase substrate binding" evidence="4">
    <location>
        <begin position="4"/>
        <end position="80"/>
    </location>
</feature>
<dbReference type="PANTHER" id="PTHR46429:SF1">
    <property type="entry name" value="23S RRNA (GUANOSINE-2'-O-)-METHYLTRANSFERASE RLMB"/>
    <property type="match status" value="1"/>
</dbReference>
<reference evidence="5 6" key="1">
    <citation type="submission" date="2022-06" db="EMBL/GenBank/DDBJ databases">
        <title>Isolation of gut microbiota from human fecal samples.</title>
        <authorList>
            <person name="Pamer E.G."/>
            <person name="Barat B."/>
            <person name="Waligurski E."/>
            <person name="Medina S."/>
            <person name="Paddock L."/>
            <person name="Mostad J."/>
        </authorList>
    </citation>
    <scope>NUCLEOTIDE SEQUENCE [LARGE SCALE GENOMIC DNA]</scope>
    <source>
        <strain evidence="5 6">DFI.6.1</strain>
    </source>
</reference>
<accession>A0ABT1SM93</accession>
<dbReference type="Gene3D" id="3.30.1330.30">
    <property type="match status" value="1"/>
</dbReference>
<dbReference type="RefSeq" id="WP_102265807.1">
    <property type="nucleotide sequence ID" value="NZ_CALVCM010000007.1"/>
</dbReference>
<comment type="caution">
    <text evidence="5">The sequence shown here is derived from an EMBL/GenBank/DDBJ whole genome shotgun (WGS) entry which is preliminary data.</text>
</comment>
<evidence type="ECO:0000256" key="1">
    <source>
        <dbReference type="ARBA" id="ARBA00007228"/>
    </source>
</evidence>
<dbReference type="InterPro" id="IPR004441">
    <property type="entry name" value="rRNA_MeTrfase_TrmH"/>
</dbReference>
<name>A0ABT1SM93_9FIRM</name>
<evidence type="ECO:0000313" key="5">
    <source>
        <dbReference type="EMBL" id="MCQ5122346.1"/>
    </source>
</evidence>
<keyword evidence="3" id="KW-0808">Transferase</keyword>
<dbReference type="SUPFAM" id="SSF55315">
    <property type="entry name" value="L30e-like"/>
    <property type="match status" value="1"/>
</dbReference>
<evidence type="ECO:0000313" key="6">
    <source>
        <dbReference type="Proteomes" id="UP001524435"/>
    </source>
</evidence>
<dbReference type="InterPro" id="IPR029064">
    <property type="entry name" value="Ribosomal_eL30-like_sf"/>
</dbReference>